<dbReference type="Gene3D" id="1.20.140.40">
    <property type="entry name" value="Invertase/pectin methylesterase inhibitor family protein"/>
    <property type="match status" value="2"/>
</dbReference>
<dbReference type="AlphaFoldDB" id="A0A8X8XW80"/>
<sequence length="260" mass="27939">MSYSTIIFLSLALLSQCHADLIADLCTKYNNPSICNQALRSDPRSKGADARGLARIALDNSLSATQTSINVAKSVSSPSNKDKIDTCIENFDDAVGNLQEAKPLIPKLDRPNISTLQTKADLCTKSNNPSICNQALRSDPRSKGADARGLARIALDNSLSATQTSINVAKSVSSHSNKDKIDTCIENFDDAVGNLQEAKPLIPKLDRPNISTLQTKGSTALTDVRTCSEEFGASEPTKLKQATNKAYTFIQLLLIIANTL</sequence>
<evidence type="ECO:0000313" key="5">
    <source>
        <dbReference type="Proteomes" id="UP000298416"/>
    </source>
</evidence>
<name>A0A8X8XW80_SALSN</name>
<evidence type="ECO:0000256" key="1">
    <source>
        <dbReference type="ARBA" id="ARBA00022729"/>
    </source>
</evidence>
<keyword evidence="1 2" id="KW-0732">Signal</keyword>
<dbReference type="InterPro" id="IPR051955">
    <property type="entry name" value="PME_Inhibitor"/>
</dbReference>
<dbReference type="CDD" id="cd15797">
    <property type="entry name" value="PMEI"/>
    <property type="match status" value="1"/>
</dbReference>
<evidence type="ECO:0000256" key="2">
    <source>
        <dbReference type="SAM" id="SignalP"/>
    </source>
</evidence>
<reference evidence="4" key="1">
    <citation type="submission" date="2018-01" db="EMBL/GenBank/DDBJ databases">
        <authorList>
            <person name="Mao J.F."/>
        </authorList>
    </citation>
    <scope>NUCLEOTIDE SEQUENCE</scope>
    <source>
        <strain evidence="4">Huo1</strain>
        <tissue evidence="4">Leaf</tissue>
    </source>
</reference>
<dbReference type="PANTHER" id="PTHR31080">
    <property type="entry name" value="PECTINESTERASE INHIBITOR-LIKE"/>
    <property type="match status" value="1"/>
</dbReference>
<feature type="chain" id="PRO_5036456251" description="Pectinesterase inhibitor domain-containing protein" evidence="2">
    <location>
        <begin position="20"/>
        <end position="260"/>
    </location>
</feature>
<keyword evidence="5" id="KW-1185">Reference proteome</keyword>
<dbReference type="NCBIfam" id="TIGR01614">
    <property type="entry name" value="PME_inhib"/>
    <property type="match status" value="2"/>
</dbReference>
<organism evidence="4">
    <name type="scientific">Salvia splendens</name>
    <name type="common">Scarlet sage</name>
    <dbReference type="NCBI Taxonomy" id="180675"/>
    <lineage>
        <taxon>Eukaryota</taxon>
        <taxon>Viridiplantae</taxon>
        <taxon>Streptophyta</taxon>
        <taxon>Embryophyta</taxon>
        <taxon>Tracheophyta</taxon>
        <taxon>Spermatophyta</taxon>
        <taxon>Magnoliopsida</taxon>
        <taxon>eudicotyledons</taxon>
        <taxon>Gunneridae</taxon>
        <taxon>Pentapetalae</taxon>
        <taxon>asterids</taxon>
        <taxon>lamiids</taxon>
        <taxon>Lamiales</taxon>
        <taxon>Lamiaceae</taxon>
        <taxon>Nepetoideae</taxon>
        <taxon>Mentheae</taxon>
        <taxon>Salviinae</taxon>
        <taxon>Salvia</taxon>
        <taxon>Salvia subgen. Calosphace</taxon>
        <taxon>core Calosphace</taxon>
    </lineage>
</organism>
<dbReference type="Pfam" id="PF04043">
    <property type="entry name" value="PMEI"/>
    <property type="match status" value="2"/>
</dbReference>
<proteinExistence type="predicted"/>
<gene>
    <name evidence="4" type="ORF">SASPL_118153</name>
</gene>
<dbReference type="PANTHER" id="PTHR31080:SF248">
    <property type="entry name" value="PECTINESTERASE INHIBITOR-LIKE"/>
    <property type="match status" value="1"/>
</dbReference>
<evidence type="ECO:0000313" key="4">
    <source>
        <dbReference type="EMBL" id="KAG6421596.1"/>
    </source>
</evidence>
<feature type="domain" description="Pectinesterase inhibitor" evidence="3">
    <location>
        <begin position="111"/>
        <end position="256"/>
    </location>
</feature>
<dbReference type="InterPro" id="IPR034086">
    <property type="entry name" value="PMEI_plant"/>
</dbReference>
<dbReference type="InterPro" id="IPR006501">
    <property type="entry name" value="Pectinesterase_inhib_dom"/>
</dbReference>
<reference evidence="4" key="2">
    <citation type="submission" date="2020-08" db="EMBL/GenBank/DDBJ databases">
        <title>Plant Genome Project.</title>
        <authorList>
            <person name="Zhang R.-G."/>
        </authorList>
    </citation>
    <scope>NUCLEOTIDE SEQUENCE</scope>
    <source>
        <strain evidence="4">Huo1</strain>
        <tissue evidence="4">Leaf</tissue>
    </source>
</reference>
<dbReference type="EMBL" id="PNBA02000006">
    <property type="protein sequence ID" value="KAG6421596.1"/>
    <property type="molecule type" value="Genomic_DNA"/>
</dbReference>
<accession>A0A8X8XW80</accession>
<dbReference type="InterPro" id="IPR035513">
    <property type="entry name" value="Invertase/methylesterase_inhib"/>
</dbReference>
<evidence type="ECO:0000259" key="3">
    <source>
        <dbReference type="SMART" id="SM00856"/>
    </source>
</evidence>
<feature type="signal peptide" evidence="2">
    <location>
        <begin position="1"/>
        <end position="19"/>
    </location>
</feature>
<dbReference type="GO" id="GO:0046910">
    <property type="term" value="F:pectinesterase inhibitor activity"/>
    <property type="evidence" value="ECO:0007669"/>
    <property type="project" value="InterPro"/>
</dbReference>
<comment type="caution">
    <text evidence="4">The sequence shown here is derived from an EMBL/GenBank/DDBJ whole genome shotgun (WGS) entry which is preliminary data.</text>
</comment>
<dbReference type="SUPFAM" id="SSF101148">
    <property type="entry name" value="Plant invertase/pectin methylesterase inhibitor"/>
    <property type="match status" value="2"/>
</dbReference>
<dbReference type="SMART" id="SM00856">
    <property type="entry name" value="PMEI"/>
    <property type="match status" value="1"/>
</dbReference>
<protein>
    <recommendedName>
        <fullName evidence="3">Pectinesterase inhibitor domain-containing protein</fullName>
    </recommendedName>
</protein>
<dbReference type="Proteomes" id="UP000298416">
    <property type="component" value="Unassembled WGS sequence"/>
</dbReference>